<sequence length="21" mass="2344">MSARSLPRATVLFSFSLSFLI</sequence>
<evidence type="ECO:0000313" key="1">
    <source>
        <dbReference type="EMBL" id="MBW81877.1"/>
    </source>
</evidence>
<accession>A0A2P2IL00</accession>
<name>A0A2P2IL00_RHIMU</name>
<reference evidence="1" key="1">
    <citation type="submission" date="2018-02" db="EMBL/GenBank/DDBJ databases">
        <title>Rhizophora mucronata_Transcriptome.</title>
        <authorList>
            <person name="Meera S.P."/>
            <person name="Sreeshan A."/>
            <person name="Augustine A."/>
        </authorList>
    </citation>
    <scope>NUCLEOTIDE SEQUENCE</scope>
    <source>
        <tissue evidence="1">Leaf</tissue>
    </source>
</reference>
<organism evidence="1">
    <name type="scientific">Rhizophora mucronata</name>
    <name type="common">Asiatic mangrove</name>
    <dbReference type="NCBI Taxonomy" id="61149"/>
    <lineage>
        <taxon>Eukaryota</taxon>
        <taxon>Viridiplantae</taxon>
        <taxon>Streptophyta</taxon>
        <taxon>Embryophyta</taxon>
        <taxon>Tracheophyta</taxon>
        <taxon>Spermatophyta</taxon>
        <taxon>Magnoliopsida</taxon>
        <taxon>eudicotyledons</taxon>
        <taxon>Gunneridae</taxon>
        <taxon>Pentapetalae</taxon>
        <taxon>rosids</taxon>
        <taxon>fabids</taxon>
        <taxon>Malpighiales</taxon>
        <taxon>Rhizophoraceae</taxon>
        <taxon>Rhizophora</taxon>
    </lineage>
</organism>
<dbReference type="EMBL" id="GGEC01001394">
    <property type="protein sequence ID" value="MBW81877.1"/>
    <property type="molecule type" value="Transcribed_RNA"/>
</dbReference>
<proteinExistence type="predicted"/>
<dbReference type="AlphaFoldDB" id="A0A2P2IL00"/>
<protein>
    <submittedName>
        <fullName evidence="1">Uncharacterized protein</fullName>
    </submittedName>
</protein>